<dbReference type="SMART" id="SM00028">
    <property type="entry name" value="TPR"/>
    <property type="match status" value="4"/>
</dbReference>
<protein>
    <recommendedName>
        <fullName evidence="4">Tetratricopeptide repeat protein</fullName>
    </recommendedName>
</protein>
<feature type="transmembrane region" description="Helical" evidence="1">
    <location>
        <begin position="295"/>
        <end position="318"/>
    </location>
</feature>
<dbReference type="RefSeq" id="WP_215793973.1">
    <property type="nucleotide sequence ID" value="NZ_JAHKKG010000014.1"/>
</dbReference>
<dbReference type="Gene3D" id="1.25.40.10">
    <property type="entry name" value="Tetratricopeptide repeat domain"/>
    <property type="match status" value="1"/>
</dbReference>
<accession>A0ABS5Z4Q2</accession>
<evidence type="ECO:0000313" key="3">
    <source>
        <dbReference type="Proteomes" id="UP001519654"/>
    </source>
</evidence>
<proteinExistence type="predicted"/>
<dbReference type="InterPro" id="IPR011990">
    <property type="entry name" value="TPR-like_helical_dom_sf"/>
</dbReference>
<feature type="transmembrane region" description="Helical" evidence="1">
    <location>
        <begin position="253"/>
        <end position="274"/>
    </location>
</feature>
<evidence type="ECO:0000313" key="2">
    <source>
        <dbReference type="EMBL" id="MBU2669405.1"/>
    </source>
</evidence>
<keyword evidence="1" id="KW-0472">Membrane</keyword>
<feature type="transmembrane region" description="Helical" evidence="1">
    <location>
        <begin position="228"/>
        <end position="247"/>
    </location>
</feature>
<gene>
    <name evidence="2" type="ORF">KOI35_38425</name>
</gene>
<evidence type="ECO:0000256" key="1">
    <source>
        <dbReference type="SAM" id="Phobius"/>
    </source>
</evidence>
<comment type="caution">
    <text evidence="2">The sequence shown here is derived from an EMBL/GenBank/DDBJ whole genome shotgun (WGS) entry which is preliminary data.</text>
</comment>
<name>A0ABS5Z4Q2_9ACTN</name>
<keyword evidence="3" id="KW-1185">Reference proteome</keyword>
<reference evidence="2 3" key="1">
    <citation type="submission" date="2021-06" db="EMBL/GenBank/DDBJ databases">
        <title>Actinoplanes lichenicola sp. nov., and Actinoplanes ovalisporus sp. nov., isolated from lichen in Thailand.</title>
        <authorList>
            <person name="Saeng-In P."/>
            <person name="Kanchanasin P."/>
            <person name="Yuki M."/>
            <person name="Kudo T."/>
            <person name="Ohkuma M."/>
            <person name="Phongsopitanun W."/>
            <person name="Tanasupawat S."/>
        </authorList>
    </citation>
    <scope>NUCLEOTIDE SEQUENCE [LARGE SCALE GENOMIC DNA]</scope>
    <source>
        <strain evidence="2 3">NBRC 110975</strain>
    </source>
</reference>
<dbReference type="Proteomes" id="UP001519654">
    <property type="component" value="Unassembled WGS sequence"/>
</dbReference>
<keyword evidence="1" id="KW-1133">Transmembrane helix</keyword>
<keyword evidence="1" id="KW-0812">Transmembrane</keyword>
<sequence length="380" mass="41330">MTAAPPGAYWRAQRLAEVGHYEEAERIAREGLADSPYDGWLLTLLASVLRLRRDYAAALRGADAAVAAAPHLADAHLERAENLIVLVRSRDAIEAASEAVRLDPQVASGHFVLARALAAAREFDRARAAAAHGRTLAPRSVEGLLTVADVERDAGHREPALLAARAALAIDPDNAYGRWLIAMLDAEKLRVRRSMRALREVARDNPARADVVSMTWPIRGVLSGLRRGLAASAALVCVLLLVALWWWSPALLFARIVSAVLAAVMAGFAARVLLPAGRLPWRCLGLLPPLMRRADVAGLALTALAVTLLALFAAVPWWPLPLVALLLTPVLWALSLTELLGAGLDDPGSRQALSDWVDELREWWRTTKKDLREAWDDKPK</sequence>
<feature type="transmembrane region" description="Helical" evidence="1">
    <location>
        <begin position="324"/>
        <end position="344"/>
    </location>
</feature>
<dbReference type="InterPro" id="IPR019734">
    <property type="entry name" value="TPR_rpt"/>
</dbReference>
<evidence type="ECO:0008006" key="4">
    <source>
        <dbReference type="Google" id="ProtNLM"/>
    </source>
</evidence>
<dbReference type="SUPFAM" id="SSF48452">
    <property type="entry name" value="TPR-like"/>
    <property type="match status" value="1"/>
</dbReference>
<organism evidence="2 3">
    <name type="scientific">Paractinoplanes bogorensis</name>
    <dbReference type="NCBI Taxonomy" id="1610840"/>
    <lineage>
        <taxon>Bacteria</taxon>
        <taxon>Bacillati</taxon>
        <taxon>Actinomycetota</taxon>
        <taxon>Actinomycetes</taxon>
        <taxon>Micromonosporales</taxon>
        <taxon>Micromonosporaceae</taxon>
        <taxon>Paractinoplanes</taxon>
    </lineage>
</organism>
<dbReference type="EMBL" id="JAHKKG010000014">
    <property type="protein sequence ID" value="MBU2669405.1"/>
    <property type="molecule type" value="Genomic_DNA"/>
</dbReference>